<reference evidence="4" key="1">
    <citation type="submission" date="2016-03" db="EMBL/GenBank/DDBJ databases">
        <authorList>
            <person name="Guldener U."/>
        </authorList>
    </citation>
    <scope>NUCLEOTIDE SEQUENCE [LARGE SCALE GENOMIC DNA]</scope>
    <source>
        <strain evidence="4">04CH-RAC-A.6.1</strain>
    </source>
</reference>
<evidence type="ECO:0000313" key="4">
    <source>
        <dbReference type="Proteomes" id="UP000178912"/>
    </source>
</evidence>
<protein>
    <recommendedName>
        <fullName evidence="5">Fungal STAND N-terminal Goodbye domain-containing protein</fullName>
    </recommendedName>
</protein>
<dbReference type="EMBL" id="FJUX01000125">
    <property type="protein sequence ID" value="CZT10210.1"/>
    <property type="molecule type" value="Genomic_DNA"/>
</dbReference>
<keyword evidence="2" id="KW-0472">Membrane</keyword>
<gene>
    <name evidence="3" type="ORF">RAG0_14748</name>
</gene>
<keyword evidence="4" id="KW-1185">Reference proteome</keyword>
<feature type="compositionally biased region" description="Polar residues" evidence="1">
    <location>
        <begin position="1"/>
        <end position="17"/>
    </location>
</feature>
<organism evidence="3 4">
    <name type="scientific">Rhynchosporium agropyri</name>
    <dbReference type="NCBI Taxonomy" id="914238"/>
    <lineage>
        <taxon>Eukaryota</taxon>
        <taxon>Fungi</taxon>
        <taxon>Dikarya</taxon>
        <taxon>Ascomycota</taxon>
        <taxon>Pezizomycotina</taxon>
        <taxon>Leotiomycetes</taxon>
        <taxon>Helotiales</taxon>
        <taxon>Ploettnerulaceae</taxon>
        <taxon>Rhynchosporium</taxon>
    </lineage>
</organism>
<name>A0A1E1LI51_9HELO</name>
<accession>A0A1E1LI51</accession>
<dbReference type="Proteomes" id="UP000178912">
    <property type="component" value="Unassembled WGS sequence"/>
</dbReference>
<dbReference type="OrthoDB" id="7464126at2759"/>
<feature type="transmembrane region" description="Helical" evidence="2">
    <location>
        <begin position="93"/>
        <end position="112"/>
    </location>
</feature>
<evidence type="ECO:0000256" key="2">
    <source>
        <dbReference type="SAM" id="Phobius"/>
    </source>
</evidence>
<evidence type="ECO:0000313" key="3">
    <source>
        <dbReference type="EMBL" id="CZT10210.1"/>
    </source>
</evidence>
<evidence type="ECO:0008006" key="5">
    <source>
        <dbReference type="Google" id="ProtNLM"/>
    </source>
</evidence>
<proteinExistence type="predicted"/>
<keyword evidence="2" id="KW-0812">Transmembrane</keyword>
<evidence type="ECO:0000256" key="1">
    <source>
        <dbReference type="SAM" id="MobiDB-lite"/>
    </source>
</evidence>
<sequence length="141" mass="15221">MSTNPPGSTSGSATLDGSDNPWALAKARFVADLDRSEHDLFNSASLENLYYSTSNSNRDNSKKCRVRGVATKLVPLVSAIESFGHALDTFTSVAPLCLAPFWGSIGVVLIVAKSYGKFFDRFVDTLGSIGDVLPRFRESLL</sequence>
<feature type="region of interest" description="Disordered" evidence="1">
    <location>
        <begin position="1"/>
        <end position="20"/>
    </location>
</feature>
<keyword evidence="2" id="KW-1133">Transmembrane helix</keyword>
<dbReference type="AlphaFoldDB" id="A0A1E1LI51"/>